<evidence type="ECO:0000256" key="4">
    <source>
        <dbReference type="ARBA" id="ARBA00022692"/>
    </source>
</evidence>
<evidence type="ECO:0000313" key="15">
    <source>
        <dbReference type="EMBL" id="SCY42149.1"/>
    </source>
</evidence>
<feature type="transmembrane region" description="Helical" evidence="13">
    <location>
        <begin position="95"/>
        <end position="114"/>
    </location>
</feature>
<evidence type="ECO:0000256" key="2">
    <source>
        <dbReference type="ARBA" id="ARBA00004141"/>
    </source>
</evidence>
<dbReference type="GO" id="GO:0016491">
    <property type="term" value="F:oxidoreductase activity"/>
    <property type="evidence" value="ECO:0007669"/>
    <property type="project" value="UniProtKB-KW"/>
</dbReference>
<dbReference type="STRING" id="336292.SAMN05660710_01541"/>
<evidence type="ECO:0000256" key="5">
    <source>
        <dbReference type="ARBA" id="ARBA00022714"/>
    </source>
</evidence>
<dbReference type="OrthoDB" id="9792185at2"/>
<keyword evidence="8 13" id="KW-1133">Transmembrane helix</keyword>
<evidence type="ECO:0000259" key="14">
    <source>
        <dbReference type="PROSITE" id="PS51384"/>
    </source>
</evidence>
<evidence type="ECO:0000256" key="12">
    <source>
        <dbReference type="ARBA" id="ARBA00023136"/>
    </source>
</evidence>
<dbReference type="Gene3D" id="3.40.50.80">
    <property type="entry name" value="Nucleotide-binding domain of ferredoxin-NADP reductase (FNR) module"/>
    <property type="match status" value="1"/>
</dbReference>
<accession>A0A1G5FSB5</accession>
<dbReference type="CDD" id="cd06198">
    <property type="entry name" value="FNR_like_3"/>
    <property type="match status" value="1"/>
</dbReference>
<proteinExistence type="predicted"/>
<feature type="domain" description="FAD-binding FR-type" evidence="14">
    <location>
        <begin position="258"/>
        <end position="359"/>
    </location>
</feature>
<keyword evidence="5" id="KW-0001">2Fe-2S</keyword>
<dbReference type="SFLD" id="SFLDG01168">
    <property type="entry name" value="Ferric_reductase_subgroup_(FRE"/>
    <property type="match status" value="1"/>
</dbReference>
<dbReference type="AlphaFoldDB" id="A0A1G5FSB5"/>
<comment type="cofactor">
    <cofactor evidence="1">
        <name>FAD</name>
        <dbReference type="ChEBI" id="CHEBI:57692"/>
    </cofactor>
</comment>
<feature type="transmembrane region" description="Helical" evidence="13">
    <location>
        <begin position="206"/>
        <end position="228"/>
    </location>
</feature>
<sequence length="499" mass="55005">MLHPNLLMRRRFPHVAPSRNPCPGVAFGHMPPSTPLPARDAAAPPAAHVRPSDRPLAVRLRAAALLALAALAVALPFAVILAGDPPEARGFTRDFAYALGFAALALAGMQFALTGRLKPLLHPFGADIVVVFHRFLSWGAVGLMLGHFGMFYIWHQDDLGSLSPLTAAPYMTAGRVALGCFVVLIVSSEFRKRLKLDYLWWRRLHVALAVIGFGAAIWHVLGAGHFTGRDETRALWLAVTLVWLLLLAWTRLGRPLRQWFNPWRVTENRDEGSGIRTLVLEPQGRPLRGWRPGQFAWLAVGNSPFGFREHPFTISTAPDRGPQISFSIKPLGDDSKRLSRTPVGARAYVDGPYGVFTIDREIDAEGFVMIAGGVGVTPVIANLRALHARGDPRPVILLYANETWDEVAFRDELSRMSSEMDLRVVHIIAEPPEDWPPEGHLTEAGMIDEALLKRLLPPESRDWPHMMCGPAPMLAAARSALLRMGVPAGRIDSEIFEMV</sequence>
<dbReference type="PRINTS" id="PR00406">
    <property type="entry name" value="CYTB5RDTASE"/>
</dbReference>
<keyword evidence="11" id="KW-0411">Iron-sulfur</keyword>
<dbReference type="InterPro" id="IPR017938">
    <property type="entry name" value="Riboflavin_synthase-like_b-brl"/>
</dbReference>
<dbReference type="GO" id="GO:0051537">
    <property type="term" value="F:2 iron, 2 sulfur cluster binding"/>
    <property type="evidence" value="ECO:0007669"/>
    <property type="project" value="UniProtKB-KW"/>
</dbReference>
<evidence type="ECO:0000256" key="1">
    <source>
        <dbReference type="ARBA" id="ARBA00001974"/>
    </source>
</evidence>
<dbReference type="InterPro" id="IPR013130">
    <property type="entry name" value="Fe3_Rdtase_TM_dom"/>
</dbReference>
<comment type="subcellular location">
    <subcellularLocation>
        <location evidence="2">Membrane</location>
        <topology evidence="2">Multi-pass membrane protein</topology>
    </subcellularLocation>
</comment>
<dbReference type="GO" id="GO:0046872">
    <property type="term" value="F:metal ion binding"/>
    <property type="evidence" value="ECO:0007669"/>
    <property type="project" value="UniProtKB-KW"/>
</dbReference>
<keyword evidence="4 13" id="KW-0812">Transmembrane</keyword>
<evidence type="ECO:0000256" key="7">
    <source>
        <dbReference type="ARBA" id="ARBA00022827"/>
    </source>
</evidence>
<organism evidence="15 16">
    <name type="scientific">Paracoccus tibetensis</name>
    <dbReference type="NCBI Taxonomy" id="336292"/>
    <lineage>
        <taxon>Bacteria</taxon>
        <taxon>Pseudomonadati</taxon>
        <taxon>Pseudomonadota</taxon>
        <taxon>Alphaproteobacteria</taxon>
        <taxon>Rhodobacterales</taxon>
        <taxon>Paracoccaceae</taxon>
        <taxon>Paracoccus</taxon>
    </lineage>
</organism>
<dbReference type="InterPro" id="IPR017927">
    <property type="entry name" value="FAD-bd_FR_type"/>
</dbReference>
<evidence type="ECO:0000256" key="6">
    <source>
        <dbReference type="ARBA" id="ARBA00022723"/>
    </source>
</evidence>
<dbReference type="InterPro" id="IPR039261">
    <property type="entry name" value="FNR_nucleotide-bd"/>
</dbReference>
<dbReference type="PANTHER" id="PTHR47354">
    <property type="entry name" value="NADH OXIDOREDUCTASE HCR"/>
    <property type="match status" value="1"/>
</dbReference>
<evidence type="ECO:0000256" key="8">
    <source>
        <dbReference type="ARBA" id="ARBA00022989"/>
    </source>
</evidence>
<dbReference type="InterPro" id="IPR050415">
    <property type="entry name" value="MRET"/>
</dbReference>
<dbReference type="SFLD" id="SFLDS00052">
    <property type="entry name" value="Ferric_Reductase_Domain"/>
    <property type="match status" value="1"/>
</dbReference>
<feature type="transmembrane region" description="Helical" evidence="13">
    <location>
        <begin position="167"/>
        <end position="186"/>
    </location>
</feature>
<dbReference type="PANTHER" id="PTHR47354:SF8">
    <property type="entry name" value="1,2-PHENYLACETYL-COA EPOXIDASE, SUBUNIT E"/>
    <property type="match status" value="1"/>
</dbReference>
<dbReference type="SUPFAM" id="SSF52343">
    <property type="entry name" value="Ferredoxin reductase-like, C-terminal NADP-linked domain"/>
    <property type="match status" value="1"/>
</dbReference>
<evidence type="ECO:0000256" key="9">
    <source>
        <dbReference type="ARBA" id="ARBA00023002"/>
    </source>
</evidence>
<gene>
    <name evidence="15" type="ORF">SAMN05660710_01541</name>
</gene>
<keyword evidence="12 13" id="KW-0472">Membrane</keyword>
<keyword evidence="3" id="KW-0285">Flavoprotein</keyword>
<keyword evidence="10" id="KW-0408">Iron</keyword>
<feature type="transmembrane region" description="Helical" evidence="13">
    <location>
        <begin position="234"/>
        <end position="252"/>
    </location>
</feature>
<keyword evidence="6" id="KW-0479">Metal-binding</keyword>
<dbReference type="InterPro" id="IPR001433">
    <property type="entry name" value="OxRdtase_FAD/NAD-bd"/>
</dbReference>
<dbReference type="Pfam" id="PF01794">
    <property type="entry name" value="Ferric_reduct"/>
    <property type="match status" value="1"/>
</dbReference>
<dbReference type="Pfam" id="PF00175">
    <property type="entry name" value="NAD_binding_1"/>
    <property type="match status" value="1"/>
</dbReference>
<name>A0A1G5FSB5_9RHOB</name>
<evidence type="ECO:0000256" key="3">
    <source>
        <dbReference type="ARBA" id="ARBA00022630"/>
    </source>
</evidence>
<evidence type="ECO:0000256" key="11">
    <source>
        <dbReference type="ARBA" id="ARBA00023014"/>
    </source>
</evidence>
<dbReference type="PROSITE" id="PS51384">
    <property type="entry name" value="FAD_FR"/>
    <property type="match status" value="1"/>
</dbReference>
<dbReference type="SUPFAM" id="SSF63380">
    <property type="entry name" value="Riboflavin synthase domain-like"/>
    <property type="match status" value="1"/>
</dbReference>
<dbReference type="Proteomes" id="UP000199502">
    <property type="component" value="Unassembled WGS sequence"/>
</dbReference>
<keyword evidence="9" id="KW-0560">Oxidoreductase</keyword>
<feature type="transmembrane region" description="Helical" evidence="13">
    <location>
        <begin position="135"/>
        <end position="155"/>
    </location>
</feature>
<evidence type="ECO:0000256" key="10">
    <source>
        <dbReference type="ARBA" id="ARBA00023004"/>
    </source>
</evidence>
<feature type="transmembrane region" description="Helical" evidence="13">
    <location>
        <begin position="62"/>
        <end position="83"/>
    </location>
</feature>
<dbReference type="Gene3D" id="2.40.30.10">
    <property type="entry name" value="Translation factors"/>
    <property type="match status" value="1"/>
</dbReference>
<evidence type="ECO:0000256" key="13">
    <source>
        <dbReference type="SAM" id="Phobius"/>
    </source>
</evidence>
<protein>
    <submittedName>
        <fullName evidence="15">Predicted ferric reductase</fullName>
    </submittedName>
</protein>
<dbReference type="GO" id="GO:0050660">
    <property type="term" value="F:flavin adenine dinucleotide binding"/>
    <property type="evidence" value="ECO:0007669"/>
    <property type="project" value="TreeGrafter"/>
</dbReference>
<keyword evidence="7" id="KW-0274">FAD</keyword>
<reference evidence="15 16" key="1">
    <citation type="submission" date="2016-10" db="EMBL/GenBank/DDBJ databases">
        <authorList>
            <person name="de Groot N.N."/>
        </authorList>
    </citation>
    <scope>NUCLEOTIDE SEQUENCE [LARGE SCALE GENOMIC DNA]</scope>
    <source>
        <strain evidence="15 16">CGMCC 1.8925</strain>
    </source>
</reference>
<dbReference type="EMBL" id="FMVT01000004">
    <property type="protein sequence ID" value="SCY42149.1"/>
    <property type="molecule type" value="Genomic_DNA"/>
</dbReference>
<evidence type="ECO:0000313" key="16">
    <source>
        <dbReference type="Proteomes" id="UP000199502"/>
    </source>
</evidence>
<dbReference type="GO" id="GO:0016020">
    <property type="term" value="C:membrane"/>
    <property type="evidence" value="ECO:0007669"/>
    <property type="project" value="UniProtKB-SubCell"/>
</dbReference>
<keyword evidence="16" id="KW-1185">Reference proteome</keyword>